<dbReference type="InterPro" id="IPR006640">
    <property type="entry name" value="SprT-like_domain"/>
</dbReference>
<evidence type="ECO:0000259" key="2">
    <source>
        <dbReference type="SMART" id="SM00731"/>
    </source>
</evidence>
<keyword evidence="4" id="KW-1185">Reference proteome</keyword>
<feature type="domain" description="SprT-like" evidence="2">
    <location>
        <begin position="186"/>
        <end position="343"/>
    </location>
</feature>
<dbReference type="SMART" id="SM00731">
    <property type="entry name" value="SprT"/>
    <property type="match status" value="1"/>
</dbReference>
<dbReference type="Proteomes" id="UP001485043">
    <property type="component" value="Unassembled WGS sequence"/>
</dbReference>
<dbReference type="AlphaFoldDB" id="A0AAW1T6L0"/>
<dbReference type="GO" id="GO:0006950">
    <property type="term" value="P:response to stress"/>
    <property type="evidence" value="ECO:0007669"/>
    <property type="project" value="UniProtKB-ARBA"/>
</dbReference>
<dbReference type="GO" id="GO:0005634">
    <property type="term" value="C:nucleus"/>
    <property type="evidence" value="ECO:0007669"/>
    <property type="project" value="TreeGrafter"/>
</dbReference>
<dbReference type="EMBL" id="JALJOV010000326">
    <property type="protein sequence ID" value="KAK9864667.1"/>
    <property type="molecule type" value="Genomic_DNA"/>
</dbReference>
<sequence length="390" mass="42870">MSENLSQYSGSSARLASLLAEFGIQSPHGQKPSTSPSLDSIESSPSFFSAKSRSEESAGSYDGAECVIPVASPLAECLVPRRAHFALHSSPESLSEAVQDSIRSVARGRSSWAPSDSSPEVLNDAATSRHDTGPGTRGDQENQVPRTPFTPVARPPQTPAMASRQMPAPASRSVAKQLAAFRKERAALARDLYCRWNREVFASQLPSDLDITWNNNLRTTAGLMHYKRQGLQHLAEVDLSSKVLDCRAKLEATLAHEMCHAGAWVIDHVSKPPHGAAFQRWVGRFRDVRPDLDITTCHSYEVHYAFRWQCTNAACRRIFKRHSNSIDVSKQVCGACKSKLQSLGRFQADGTPARSRAPTPFSMSLRYRPHLRAQAPENYEESPVQASAST</sequence>
<accession>A0AAW1T6L0</accession>
<feature type="region of interest" description="Disordered" evidence="1">
    <location>
        <begin position="108"/>
        <end position="170"/>
    </location>
</feature>
<feature type="region of interest" description="Disordered" evidence="1">
    <location>
        <begin position="24"/>
        <end position="51"/>
    </location>
</feature>
<dbReference type="Pfam" id="PF10263">
    <property type="entry name" value="SprT-like"/>
    <property type="match status" value="1"/>
</dbReference>
<feature type="compositionally biased region" description="Low complexity" evidence="1">
    <location>
        <begin position="32"/>
        <end position="51"/>
    </location>
</feature>
<evidence type="ECO:0000313" key="4">
    <source>
        <dbReference type="Proteomes" id="UP001485043"/>
    </source>
</evidence>
<evidence type="ECO:0000256" key="1">
    <source>
        <dbReference type="SAM" id="MobiDB-lite"/>
    </source>
</evidence>
<name>A0AAW1T6L0_9CHLO</name>
<evidence type="ECO:0000313" key="3">
    <source>
        <dbReference type="EMBL" id="KAK9864667.1"/>
    </source>
</evidence>
<dbReference type="PANTHER" id="PTHR23099:SF0">
    <property type="entry name" value="GERM CELL NUCLEAR ACIDIC PROTEIN"/>
    <property type="match status" value="1"/>
</dbReference>
<reference evidence="3 4" key="1">
    <citation type="journal article" date="2024" name="Nat. Commun.">
        <title>Phylogenomics reveals the evolutionary origins of lichenization in chlorophyte algae.</title>
        <authorList>
            <person name="Puginier C."/>
            <person name="Libourel C."/>
            <person name="Otte J."/>
            <person name="Skaloud P."/>
            <person name="Haon M."/>
            <person name="Grisel S."/>
            <person name="Petersen M."/>
            <person name="Berrin J.G."/>
            <person name="Delaux P.M."/>
            <person name="Dal Grande F."/>
            <person name="Keller J."/>
        </authorList>
    </citation>
    <scope>NUCLEOTIDE SEQUENCE [LARGE SCALE GENOMIC DNA]</scope>
    <source>
        <strain evidence="3 4">SAG 2523</strain>
    </source>
</reference>
<dbReference type="PANTHER" id="PTHR23099">
    <property type="entry name" value="TRANSCRIPTIONAL REGULATOR"/>
    <property type="match status" value="1"/>
</dbReference>
<gene>
    <name evidence="3" type="ORF">WJX84_001637</name>
</gene>
<organism evidence="3 4">
    <name type="scientific">Apatococcus fuscideae</name>
    <dbReference type="NCBI Taxonomy" id="2026836"/>
    <lineage>
        <taxon>Eukaryota</taxon>
        <taxon>Viridiplantae</taxon>
        <taxon>Chlorophyta</taxon>
        <taxon>core chlorophytes</taxon>
        <taxon>Trebouxiophyceae</taxon>
        <taxon>Chlorellales</taxon>
        <taxon>Chlorellaceae</taxon>
        <taxon>Apatococcus</taxon>
    </lineage>
</organism>
<protein>
    <recommendedName>
        <fullName evidence="2">SprT-like domain-containing protein</fullName>
    </recommendedName>
</protein>
<comment type="caution">
    <text evidence="3">The sequence shown here is derived from an EMBL/GenBank/DDBJ whole genome shotgun (WGS) entry which is preliminary data.</text>
</comment>
<proteinExistence type="predicted"/>